<dbReference type="HOGENOM" id="CLU_2867305_0_0_1"/>
<protein>
    <submittedName>
        <fullName evidence="1">Uncharacterized protein</fullName>
    </submittedName>
</protein>
<name>F4NXP6_BATDJ</name>
<keyword evidence="2" id="KW-1185">Reference proteome</keyword>
<evidence type="ECO:0000313" key="1">
    <source>
        <dbReference type="EMBL" id="EGF82178.1"/>
    </source>
</evidence>
<reference evidence="1 2" key="1">
    <citation type="submission" date="2009-12" db="EMBL/GenBank/DDBJ databases">
        <title>The draft genome of Batrachochytrium dendrobatidis.</title>
        <authorList>
            <consortium name="US DOE Joint Genome Institute (JGI-PGF)"/>
            <person name="Kuo A."/>
            <person name="Salamov A."/>
            <person name="Schmutz J."/>
            <person name="Lucas S."/>
            <person name="Pitluck S."/>
            <person name="Rosenblum E."/>
            <person name="Stajich J."/>
            <person name="Eisen M."/>
            <person name="Grigoriev I.V."/>
        </authorList>
    </citation>
    <scope>NUCLEOTIDE SEQUENCE [LARGE SCALE GENOMIC DNA]</scope>
    <source>
        <strain evidence="2">JAM81 / FGSC 10211</strain>
    </source>
</reference>
<dbReference type="Proteomes" id="UP000007241">
    <property type="component" value="Unassembled WGS sequence"/>
</dbReference>
<dbReference type="RefSeq" id="XP_006677659.1">
    <property type="nucleotide sequence ID" value="XM_006677596.1"/>
</dbReference>
<proteinExistence type="predicted"/>
<gene>
    <name evidence="1" type="ORF">BATDEDRAFT_87101</name>
</gene>
<sequence length="64" mass="7152">MVRVGFSKSFISGINRPRHHLHRTAQPPTPNIGPNVARWIQRSPDDHLKQLIDSVKSSNAASVK</sequence>
<dbReference type="EMBL" id="GL882881">
    <property type="protein sequence ID" value="EGF82178.1"/>
    <property type="molecule type" value="Genomic_DNA"/>
</dbReference>
<evidence type="ECO:0000313" key="2">
    <source>
        <dbReference type="Proteomes" id="UP000007241"/>
    </source>
</evidence>
<dbReference type="InParanoid" id="F4NXP6"/>
<dbReference type="GeneID" id="18242670"/>
<dbReference type="AlphaFoldDB" id="F4NXP6"/>
<organism evidence="1 2">
    <name type="scientific">Batrachochytrium dendrobatidis (strain JAM81 / FGSC 10211)</name>
    <name type="common">Frog chytrid fungus</name>
    <dbReference type="NCBI Taxonomy" id="684364"/>
    <lineage>
        <taxon>Eukaryota</taxon>
        <taxon>Fungi</taxon>
        <taxon>Fungi incertae sedis</taxon>
        <taxon>Chytridiomycota</taxon>
        <taxon>Chytridiomycota incertae sedis</taxon>
        <taxon>Chytridiomycetes</taxon>
        <taxon>Rhizophydiales</taxon>
        <taxon>Rhizophydiales incertae sedis</taxon>
        <taxon>Batrachochytrium</taxon>
    </lineage>
</organism>
<accession>F4NXP6</accession>